<gene>
    <name evidence="2" type="ORF">yc1106_02288</name>
</gene>
<sequence length="576" mass="64116">MTLLESFGLINTTEDCLGGPYTQPSSSFTSFQHTVNPPSNPCLGECSKPYDRQASTYRHQIGSGGYFDEGHRSTGARNDCYWSSSSATAQPKPSPKTEFQATVLWINFAVMLVKLLNVMATTLASHTQRPRALYSYVVQPQLYSDHHHPDRQNTPEGPISIAFSRSSRRSIHTNNDLVKGVVHVKARLQIKRVTIKFIGKTTCRLSNDRNPANPHVAEVELFCHEKTLSRIQMPTPTCPPSRVEYPFEFRFPEAVEAKPMLQNEAPFKPGGLFEHESGHQLPPSLWLNENDICNEYFLRAEYVAEQTSFTLNPVVVHQLRFSPSVPELDVPSPLPLLPAPPIRFERKSRPSTPDPTKERRTSLKRLTTGLRGVDKVEDSSATSLLVLRAPAQYRVGASTTALKISLQATLTDGYEQPAAPVYLRGIRAQVSAHFHYRVPLASASAGEVCAESIEKFDLFNQRYSKPGIQVTQDTVLDGFQINKIVPPTFKTYAVALNYDVKYNLLLECAGKESEHEVEMKDVLIEPMTRPGGQLGPPEEPPPPLRLGELDVAQELMRQGGASGQVAVQLPPPPYHR</sequence>
<dbReference type="AlphaFoldDB" id="A0A9Q8Z2Y3"/>
<feature type="region of interest" description="Disordered" evidence="1">
    <location>
        <begin position="557"/>
        <end position="576"/>
    </location>
</feature>
<dbReference type="OrthoDB" id="2333384at2759"/>
<dbReference type="EMBL" id="CP089275">
    <property type="protein sequence ID" value="USP75014.1"/>
    <property type="molecule type" value="Genomic_DNA"/>
</dbReference>
<evidence type="ECO:0000256" key="1">
    <source>
        <dbReference type="SAM" id="MobiDB-lite"/>
    </source>
</evidence>
<reference evidence="2" key="1">
    <citation type="submission" date="2021-12" db="EMBL/GenBank/DDBJ databases">
        <title>Curvularia clavata genome.</title>
        <authorList>
            <person name="Cao Y."/>
        </authorList>
    </citation>
    <scope>NUCLEOTIDE SEQUENCE</scope>
    <source>
        <strain evidence="2">Yc1106</strain>
    </source>
</reference>
<evidence type="ECO:0008006" key="4">
    <source>
        <dbReference type="Google" id="ProtNLM"/>
    </source>
</evidence>
<organism evidence="2 3">
    <name type="scientific">Curvularia clavata</name>
    <dbReference type="NCBI Taxonomy" id="95742"/>
    <lineage>
        <taxon>Eukaryota</taxon>
        <taxon>Fungi</taxon>
        <taxon>Dikarya</taxon>
        <taxon>Ascomycota</taxon>
        <taxon>Pezizomycotina</taxon>
        <taxon>Dothideomycetes</taxon>
        <taxon>Pleosporomycetidae</taxon>
        <taxon>Pleosporales</taxon>
        <taxon>Pleosporineae</taxon>
        <taxon>Pleosporaceae</taxon>
        <taxon>Curvularia</taxon>
    </lineage>
</organism>
<evidence type="ECO:0000313" key="3">
    <source>
        <dbReference type="Proteomes" id="UP001056012"/>
    </source>
</evidence>
<dbReference type="Gene3D" id="2.60.40.640">
    <property type="match status" value="1"/>
</dbReference>
<keyword evidence="3" id="KW-1185">Reference proteome</keyword>
<proteinExistence type="predicted"/>
<evidence type="ECO:0000313" key="2">
    <source>
        <dbReference type="EMBL" id="USP75014.1"/>
    </source>
</evidence>
<feature type="region of interest" description="Disordered" evidence="1">
    <location>
        <begin position="339"/>
        <end position="364"/>
    </location>
</feature>
<accession>A0A9Q8Z2Y3</accession>
<dbReference type="VEuPathDB" id="FungiDB:yc1106_02288"/>
<protein>
    <recommendedName>
        <fullName evidence="4">Arrestin-like N-terminal domain-containing protein</fullName>
    </recommendedName>
</protein>
<dbReference type="Proteomes" id="UP001056012">
    <property type="component" value="Chromosome 2"/>
</dbReference>
<name>A0A9Q8Z2Y3_CURCL</name>
<dbReference type="InterPro" id="IPR014752">
    <property type="entry name" value="Arrestin-like_C"/>
</dbReference>